<dbReference type="VEuPathDB" id="FungiDB:PTTG_05523"/>
<feature type="compositionally biased region" description="Polar residues" evidence="1">
    <location>
        <begin position="42"/>
        <end position="64"/>
    </location>
</feature>
<feature type="compositionally biased region" description="Polar residues" evidence="1">
    <location>
        <begin position="1"/>
        <end position="27"/>
    </location>
</feature>
<evidence type="ECO:0000313" key="2">
    <source>
        <dbReference type="EMBL" id="OAV98449.1"/>
    </source>
</evidence>
<accession>A0A180H1F9</accession>
<name>A0A180H1F9_PUCT1</name>
<keyword evidence="4" id="KW-1185">Reference proteome</keyword>
<evidence type="ECO:0000256" key="1">
    <source>
        <dbReference type="SAM" id="MobiDB-lite"/>
    </source>
</evidence>
<proteinExistence type="predicted"/>
<evidence type="ECO:0000313" key="4">
    <source>
        <dbReference type="Proteomes" id="UP000005240"/>
    </source>
</evidence>
<dbReference type="Proteomes" id="UP000005240">
    <property type="component" value="Unassembled WGS sequence"/>
</dbReference>
<reference evidence="2" key="1">
    <citation type="submission" date="2009-11" db="EMBL/GenBank/DDBJ databases">
        <authorList>
            <consortium name="The Broad Institute Genome Sequencing Platform"/>
            <person name="Ward D."/>
            <person name="Feldgarden M."/>
            <person name="Earl A."/>
            <person name="Young S.K."/>
            <person name="Zeng Q."/>
            <person name="Koehrsen M."/>
            <person name="Alvarado L."/>
            <person name="Berlin A."/>
            <person name="Bochicchio J."/>
            <person name="Borenstein D."/>
            <person name="Chapman S.B."/>
            <person name="Chen Z."/>
            <person name="Engels R."/>
            <person name="Freedman E."/>
            <person name="Gellesch M."/>
            <person name="Goldberg J."/>
            <person name="Griggs A."/>
            <person name="Gujja S."/>
            <person name="Heilman E."/>
            <person name="Heiman D."/>
            <person name="Hepburn T."/>
            <person name="Howarth C."/>
            <person name="Jen D."/>
            <person name="Larson L."/>
            <person name="Lewis B."/>
            <person name="Mehta T."/>
            <person name="Park D."/>
            <person name="Pearson M."/>
            <person name="Roberts A."/>
            <person name="Saif S."/>
            <person name="Shea T."/>
            <person name="Shenoy N."/>
            <person name="Sisk P."/>
            <person name="Stolte C."/>
            <person name="Sykes S."/>
            <person name="Thomson T."/>
            <person name="Walk T."/>
            <person name="White J."/>
            <person name="Yandava C."/>
            <person name="Izard J."/>
            <person name="Baranova O.V."/>
            <person name="Blanton J.M."/>
            <person name="Tanner A.C."/>
            <person name="Dewhirst F.E."/>
            <person name="Haas B."/>
            <person name="Nusbaum C."/>
            <person name="Birren B."/>
        </authorList>
    </citation>
    <scope>NUCLEOTIDE SEQUENCE [LARGE SCALE GENOMIC DNA]</scope>
    <source>
        <strain evidence="2">1-1 BBBD Race 1</strain>
    </source>
</reference>
<organism evidence="2">
    <name type="scientific">Puccinia triticina (isolate 1-1 / race 1 (BBBD))</name>
    <name type="common">Brown leaf rust fungus</name>
    <dbReference type="NCBI Taxonomy" id="630390"/>
    <lineage>
        <taxon>Eukaryota</taxon>
        <taxon>Fungi</taxon>
        <taxon>Dikarya</taxon>
        <taxon>Basidiomycota</taxon>
        <taxon>Pucciniomycotina</taxon>
        <taxon>Pucciniomycetes</taxon>
        <taxon>Pucciniales</taxon>
        <taxon>Pucciniaceae</taxon>
        <taxon>Puccinia</taxon>
    </lineage>
</organism>
<feature type="region of interest" description="Disordered" evidence="1">
    <location>
        <begin position="1"/>
        <end position="141"/>
    </location>
</feature>
<protein>
    <submittedName>
        <fullName evidence="2 3">Uncharacterized protein</fullName>
    </submittedName>
</protein>
<reference evidence="3 4" key="3">
    <citation type="journal article" date="2017" name="G3 (Bethesda)">
        <title>Comparative analysis highlights variable genome content of wheat rusts and divergence of the mating loci.</title>
        <authorList>
            <person name="Cuomo C.A."/>
            <person name="Bakkeren G."/>
            <person name="Khalil H.B."/>
            <person name="Panwar V."/>
            <person name="Joly D."/>
            <person name="Linning R."/>
            <person name="Sakthikumar S."/>
            <person name="Song X."/>
            <person name="Adiconis X."/>
            <person name="Fan L."/>
            <person name="Goldberg J.M."/>
            <person name="Levin J.Z."/>
            <person name="Young S."/>
            <person name="Zeng Q."/>
            <person name="Anikster Y."/>
            <person name="Bruce M."/>
            <person name="Wang M."/>
            <person name="Yin C."/>
            <person name="McCallum B."/>
            <person name="Szabo L.J."/>
            <person name="Hulbert S."/>
            <person name="Chen X."/>
            <person name="Fellers J.P."/>
        </authorList>
    </citation>
    <scope>NUCLEOTIDE SEQUENCE</scope>
    <source>
        <strain evidence="4">Isolate 1-1 / race 1 (BBBD)</strain>
        <strain evidence="3">isolate 1-1 / race 1 (BBBD)</strain>
    </source>
</reference>
<gene>
    <name evidence="2" type="ORF">PTTG_05523</name>
</gene>
<dbReference type="EnsemblFungi" id="PTTG_05523-t43_1">
    <property type="protein sequence ID" value="PTTG_05523-t43_1-p1"/>
    <property type="gene ID" value="PTTG_05523"/>
</dbReference>
<evidence type="ECO:0000313" key="3">
    <source>
        <dbReference type="EnsemblFungi" id="PTTG_05523-t43_1-p1"/>
    </source>
</evidence>
<sequence>MNNRIAQLTNKFWSAASGSEPNASSAATAHGNPVNPDKGNPTPDSQEQSEDQGPTNGQSGSQAPATGKGGPKKGGVQTRSAAKIGVVPDSEETEPPATATASKGKGSAKKPGEGPIETISLLGEKNGPKDKTRSLGKNNRASKRATILAEALAATKAGQKDSATTLWEVYLSLSATPTTVEIPKIVPAKHAREESIEVLGQSADQAEPQPKQEVVVLQEGELDFAVNEINSHKDVGFTPYFDKNLKELRAPIPLTIFNKKWQDRAILHYAEKRPKTEDSSSENRNRYTGLPYPSELTQSFSKWTTNHQGFYVALRNVYQFRTFAGWVLTHKSHCDRILARHRFMAALRYDVNVRSTVFAHRVIVNGRPTVADISVYRQDIAEETYSNARNFGKIGMTDNPYANNGP</sequence>
<reference evidence="2" key="2">
    <citation type="submission" date="2016-05" db="EMBL/GenBank/DDBJ databases">
        <title>Comparative analysis highlights variable genome content of wheat rusts and divergence of the mating loci.</title>
        <authorList>
            <person name="Cuomo C.A."/>
            <person name="Bakkeren G."/>
            <person name="Szabo L."/>
            <person name="Khalil H."/>
            <person name="Joly D."/>
            <person name="Goldberg J."/>
            <person name="Young S."/>
            <person name="Zeng Q."/>
            <person name="Fellers J."/>
        </authorList>
    </citation>
    <scope>NUCLEOTIDE SEQUENCE [LARGE SCALE GENOMIC DNA]</scope>
    <source>
        <strain evidence="2">1-1 BBBD Race 1</strain>
    </source>
</reference>
<reference evidence="3" key="4">
    <citation type="submission" date="2025-05" db="UniProtKB">
        <authorList>
            <consortium name="EnsemblFungi"/>
        </authorList>
    </citation>
    <scope>IDENTIFICATION</scope>
    <source>
        <strain evidence="3">isolate 1-1 / race 1 (BBBD)</strain>
    </source>
</reference>
<dbReference type="EMBL" id="ADAS02000007">
    <property type="protein sequence ID" value="OAV98449.1"/>
    <property type="molecule type" value="Genomic_DNA"/>
</dbReference>
<dbReference type="AlphaFoldDB" id="A0A180H1F9"/>